<keyword evidence="3" id="KW-0812">Transmembrane</keyword>
<dbReference type="EMBL" id="RKLV01000011">
    <property type="protein sequence ID" value="MCX2819734.1"/>
    <property type="molecule type" value="Genomic_DNA"/>
</dbReference>
<comment type="similarity">
    <text evidence="2">Belongs to the CDP-alcohol phosphatidyltransferase class-I family.</text>
</comment>
<feature type="transmembrane region" description="Helical" evidence="3">
    <location>
        <begin position="98"/>
        <end position="123"/>
    </location>
</feature>
<evidence type="ECO:0000256" key="1">
    <source>
        <dbReference type="ARBA" id="ARBA00022679"/>
    </source>
</evidence>
<keyword evidence="3" id="KW-0472">Membrane</keyword>
<dbReference type="InterPro" id="IPR000462">
    <property type="entry name" value="CDP-OH_P_trans"/>
</dbReference>
<dbReference type="AlphaFoldDB" id="A0A9Q4C6A3"/>
<dbReference type="PROSITE" id="PS00379">
    <property type="entry name" value="CDP_ALCOHOL_P_TRANSF"/>
    <property type="match status" value="1"/>
</dbReference>
<dbReference type="Gene3D" id="1.20.120.1760">
    <property type="match status" value="1"/>
</dbReference>
<keyword evidence="3" id="KW-1133">Transmembrane helix</keyword>
<dbReference type="InterPro" id="IPR048254">
    <property type="entry name" value="CDP_ALCOHOL_P_TRANSF_CS"/>
</dbReference>
<dbReference type="GO" id="GO:0016020">
    <property type="term" value="C:membrane"/>
    <property type="evidence" value="ECO:0007669"/>
    <property type="project" value="InterPro"/>
</dbReference>
<evidence type="ECO:0000313" key="4">
    <source>
        <dbReference type="EMBL" id="MCX2819734.1"/>
    </source>
</evidence>
<evidence type="ECO:0000256" key="2">
    <source>
        <dbReference type="RuleBase" id="RU003750"/>
    </source>
</evidence>
<gene>
    <name evidence="4" type="ORF">EGH25_10280</name>
</gene>
<dbReference type="GO" id="GO:0008654">
    <property type="term" value="P:phospholipid biosynthetic process"/>
    <property type="evidence" value="ECO:0007669"/>
    <property type="project" value="InterPro"/>
</dbReference>
<dbReference type="Pfam" id="PF01066">
    <property type="entry name" value="CDP-OH_P_transf"/>
    <property type="match status" value="1"/>
</dbReference>
<proteinExistence type="inferred from homology"/>
<comment type="caution">
    <text evidence="4">The sequence shown here is derived from an EMBL/GenBank/DDBJ whole genome shotgun (WGS) entry which is preliminary data.</text>
</comment>
<evidence type="ECO:0000256" key="3">
    <source>
        <dbReference type="SAM" id="Phobius"/>
    </source>
</evidence>
<dbReference type="GO" id="GO:0016780">
    <property type="term" value="F:phosphotransferase activity, for other substituted phosphate groups"/>
    <property type="evidence" value="ECO:0007669"/>
    <property type="project" value="InterPro"/>
</dbReference>
<keyword evidence="5" id="KW-1185">Reference proteome</keyword>
<keyword evidence="1 2" id="KW-0808">Transferase</keyword>
<dbReference type="InterPro" id="IPR043130">
    <property type="entry name" value="CDP-OH_PTrfase_TM_dom"/>
</dbReference>
<sequence length="199" mass="20620">MTLADLDESAEDAFEPFVSGIERLGATPNQVSVVSFLVAVTAAGSFYTATTAGYVGGSLLVAVSAVLDAVDGQLARRTGKANPQGDMLDHTLDRYSDLVLIAGIAGGVGAWAVGFFAVTGVFLTSYMGTQAQAVGAGRDYGGLLGRADRMALIILVGVVQPFVPLVEGLTALGWLLVFFGVVGNLTAVQRFRASWNQLS</sequence>
<accession>A0A9Q4C6A3</accession>
<name>A0A9Q4C6A3_9EURY</name>
<feature type="transmembrane region" description="Helical" evidence="3">
    <location>
        <begin position="169"/>
        <end position="188"/>
    </location>
</feature>
<protein>
    <submittedName>
        <fullName evidence="4">CDP-alcohol phosphatidyltransferase family protein</fullName>
    </submittedName>
</protein>
<evidence type="ECO:0000313" key="5">
    <source>
        <dbReference type="Proteomes" id="UP001149411"/>
    </source>
</evidence>
<dbReference type="Proteomes" id="UP001149411">
    <property type="component" value="Unassembled WGS sequence"/>
</dbReference>
<dbReference type="RefSeq" id="WP_266088270.1">
    <property type="nucleotide sequence ID" value="NZ_RKLV01000011.1"/>
</dbReference>
<reference evidence="4" key="1">
    <citation type="submission" date="2022-09" db="EMBL/GenBank/DDBJ databases">
        <title>Haloadaptaus new haloarchaeum isolated from saline soil.</title>
        <authorList>
            <person name="Duran-Viseras A."/>
            <person name="Sanchez-Porro C."/>
            <person name="Ventosa A."/>
        </authorList>
    </citation>
    <scope>NUCLEOTIDE SEQUENCE</scope>
    <source>
        <strain evidence="4">F3-133</strain>
    </source>
</reference>
<organism evidence="4 5">
    <name type="scientific">Halorutilus salinus</name>
    <dbReference type="NCBI Taxonomy" id="2487751"/>
    <lineage>
        <taxon>Archaea</taxon>
        <taxon>Methanobacteriati</taxon>
        <taxon>Methanobacteriota</taxon>
        <taxon>Stenosarchaea group</taxon>
        <taxon>Halobacteria</taxon>
        <taxon>Halorutilales</taxon>
        <taxon>Halorutilaceae</taxon>
        <taxon>Halorutilus</taxon>
    </lineage>
</organism>